<evidence type="ECO:0000256" key="1">
    <source>
        <dbReference type="ARBA" id="ARBA00022448"/>
    </source>
</evidence>
<keyword evidence="3 6" id="KW-0479">Metal-binding</keyword>
<dbReference type="GO" id="GO:0009055">
    <property type="term" value="F:electron transfer activity"/>
    <property type="evidence" value="ECO:0007669"/>
    <property type="project" value="InterPro"/>
</dbReference>
<dbReference type="Pfam" id="PF13442">
    <property type="entry name" value="Cytochrome_CBB3"/>
    <property type="match status" value="1"/>
</dbReference>
<evidence type="ECO:0000313" key="9">
    <source>
        <dbReference type="EMBL" id="PWF46727.1"/>
    </source>
</evidence>
<dbReference type="InterPro" id="IPR036909">
    <property type="entry name" value="Cyt_c-like_dom_sf"/>
</dbReference>
<dbReference type="AlphaFoldDB" id="A0A2U2HIV7"/>
<dbReference type="PANTHER" id="PTHR40942">
    <property type="match status" value="1"/>
</dbReference>
<dbReference type="OrthoDB" id="9814708at2"/>
<gene>
    <name evidence="9" type="ORF">C7C56_015535</name>
</gene>
<evidence type="ECO:0000313" key="10">
    <source>
        <dbReference type="Proteomes" id="UP000241421"/>
    </source>
</evidence>
<dbReference type="InterPro" id="IPR009056">
    <property type="entry name" value="Cyt_c-like_dom"/>
</dbReference>
<evidence type="ECO:0000256" key="7">
    <source>
        <dbReference type="SAM" id="SignalP"/>
    </source>
</evidence>
<keyword evidence="1" id="KW-0813">Transport</keyword>
<dbReference type="GO" id="GO:0020037">
    <property type="term" value="F:heme binding"/>
    <property type="evidence" value="ECO:0007669"/>
    <property type="project" value="InterPro"/>
</dbReference>
<dbReference type="PROSITE" id="PS51007">
    <property type="entry name" value="CYTC"/>
    <property type="match status" value="1"/>
</dbReference>
<keyword evidence="5 6" id="KW-0408">Iron</keyword>
<feature type="domain" description="Cytochrome c" evidence="8">
    <location>
        <begin position="57"/>
        <end position="137"/>
    </location>
</feature>
<feature type="signal peptide" evidence="7">
    <location>
        <begin position="1"/>
        <end position="17"/>
    </location>
</feature>
<keyword evidence="7" id="KW-0732">Signal</keyword>
<reference evidence="9 10" key="1">
    <citation type="submission" date="2018-04" db="EMBL/GenBank/DDBJ databases">
        <title>Massilia violaceinigra sp. nov., a novel purple-pigmented bacterium isolated from Tianshan glacier, Xinjiang, China.</title>
        <authorList>
            <person name="Wang H."/>
        </authorList>
    </citation>
    <scope>NUCLEOTIDE SEQUENCE [LARGE SCALE GENOMIC DNA]</scope>
    <source>
        <strain evidence="9 10">B448-2</strain>
    </source>
</reference>
<dbReference type="SUPFAM" id="SSF46626">
    <property type="entry name" value="Cytochrome c"/>
    <property type="match status" value="1"/>
</dbReference>
<keyword evidence="2 6" id="KW-0349">Heme</keyword>
<dbReference type="PRINTS" id="PR00607">
    <property type="entry name" value="CYTCHROMECIE"/>
</dbReference>
<evidence type="ECO:0000259" key="8">
    <source>
        <dbReference type="PROSITE" id="PS51007"/>
    </source>
</evidence>
<sequence>MKNNTLLALLMAGALGACGQKAPAPEAAAADPAAVVVVAPVVAEPAAAPVVVAASAADLAIGEKVYGTSCVSCHGAAVLGAPKLGDKPSWTPRIAKGADALYKSAVEGIKMMPPRGGNAALKDEELKAAVDFMVSKAI</sequence>
<dbReference type="EMBL" id="PXWF02000241">
    <property type="protein sequence ID" value="PWF46727.1"/>
    <property type="molecule type" value="Genomic_DNA"/>
</dbReference>
<dbReference type="RefSeq" id="WP_106758284.1">
    <property type="nucleotide sequence ID" value="NZ_PXWF02000241.1"/>
</dbReference>
<comment type="caution">
    <text evidence="9">The sequence shown here is derived from an EMBL/GenBank/DDBJ whole genome shotgun (WGS) entry which is preliminary data.</text>
</comment>
<name>A0A2U2HIV7_9BURK</name>
<evidence type="ECO:0000256" key="2">
    <source>
        <dbReference type="ARBA" id="ARBA00022617"/>
    </source>
</evidence>
<keyword evidence="4" id="KW-0249">Electron transport</keyword>
<feature type="chain" id="PRO_5015564403" evidence="7">
    <location>
        <begin position="18"/>
        <end position="138"/>
    </location>
</feature>
<proteinExistence type="predicted"/>
<accession>A0A2U2HIV7</accession>
<dbReference type="Gene3D" id="1.10.760.10">
    <property type="entry name" value="Cytochrome c-like domain"/>
    <property type="match status" value="1"/>
</dbReference>
<evidence type="ECO:0000256" key="3">
    <source>
        <dbReference type="ARBA" id="ARBA00022723"/>
    </source>
</evidence>
<organism evidence="9 10">
    <name type="scientific">Massilia glaciei</name>
    <dbReference type="NCBI Taxonomy" id="1524097"/>
    <lineage>
        <taxon>Bacteria</taxon>
        <taxon>Pseudomonadati</taxon>
        <taxon>Pseudomonadota</taxon>
        <taxon>Betaproteobacteria</taxon>
        <taxon>Burkholderiales</taxon>
        <taxon>Oxalobacteraceae</taxon>
        <taxon>Telluria group</taxon>
        <taxon>Massilia</taxon>
    </lineage>
</organism>
<evidence type="ECO:0000256" key="5">
    <source>
        <dbReference type="ARBA" id="ARBA00023004"/>
    </source>
</evidence>
<dbReference type="InterPro" id="IPR002323">
    <property type="entry name" value="Cyt_CIE"/>
</dbReference>
<evidence type="ECO:0000256" key="6">
    <source>
        <dbReference type="PROSITE-ProRule" id="PRU00433"/>
    </source>
</evidence>
<protein>
    <submittedName>
        <fullName evidence="9">Cytochrome c5 family protein</fullName>
    </submittedName>
</protein>
<dbReference type="Proteomes" id="UP000241421">
    <property type="component" value="Unassembled WGS sequence"/>
</dbReference>
<evidence type="ECO:0000256" key="4">
    <source>
        <dbReference type="ARBA" id="ARBA00022982"/>
    </source>
</evidence>
<dbReference type="GO" id="GO:0005506">
    <property type="term" value="F:iron ion binding"/>
    <property type="evidence" value="ECO:0007669"/>
    <property type="project" value="InterPro"/>
</dbReference>
<dbReference type="PANTHER" id="PTHR40942:SF4">
    <property type="entry name" value="CYTOCHROME C5"/>
    <property type="match status" value="1"/>
</dbReference>
<dbReference type="PROSITE" id="PS51257">
    <property type="entry name" value="PROKAR_LIPOPROTEIN"/>
    <property type="match status" value="1"/>
</dbReference>
<keyword evidence="10" id="KW-1185">Reference proteome</keyword>